<dbReference type="Pfam" id="PF13505">
    <property type="entry name" value="OMP_b-brl"/>
    <property type="match status" value="1"/>
</dbReference>
<evidence type="ECO:0000259" key="3">
    <source>
        <dbReference type="Pfam" id="PF13505"/>
    </source>
</evidence>
<evidence type="ECO:0000256" key="2">
    <source>
        <dbReference type="SAM" id="SignalP"/>
    </source>
</evidence>
<dbReference type="AlphaFoldDB" id="A0A5M6I4J9"/>
<feature type="signal peptide" evidence="2">
    <location>
        <begin position="1"/>
        <end position="23"/>
    </location>
</feature>
<gene>
    <name evidence="4" type="ORF">F1193_02705</name>
</gene>
<proteinExistence type="predicted"/>
<dbReference type="RefSeq" id="WP_150096132.1">
    <property type="nucleotide sequence ID" value="NZ_VWPL01000003.1"/>
</dbReference>
<feature type="chain" id="PRO_5024412910" evidence="2">
    <location>
        <begin position="24"/>
        <end position="262"/>
    </location>
</feature>
<protein>
    <submittedName>
        <fullName evidence="4">Porin family protein</fullName>
    </submittedName>
</protein>
<dbReference type="EMBL" id="VWPL01000003">
    <property type="protein sequence ID" value="KAA5603151.1"/>
    <property type="molecule type" value="Genomic_DNA"/>
</dbReference>
<dbReference type="SUPFAM" id="SSF56925">
    <property type="entry name" value="OMPA-like"/>
    <property type="match status" value="1"/>
</dbReference>
<evidence type="ECO:0000313" key="4">
    <source>
        <dbReference type="EMBL" id="KAA5603151.1"/>
    </source>
</evidence>
<evidence type="ECO:0000256" key="1">
    <source>
        <dbReference type="ARBA" id="ARBA00022729"/>
    </source>
</evidence>
<feature type="domain" description="Outer membrane protein beta-barrel" evidence="3">
    <location>
        <begin position="29"/>
        <end position="262"/>
    </location>
</feature>
<dbReference type="InterPro" id="IPR027385">
    <property type="entry name" value="Beta-barrel_OMP"/>
</dbReference>
<dbReference type="Proteomes" id="UP000323886">
    <property type="component" value="Unassembled WGS sequence"/>
</dbReference>
<keyword evidence="1 2" id="KW-0732">Signal</keyword>
<dbReference type="InterPro" id="IPR011250">
    <property type="entry name" value="OMP/PagP_B-barrel"/>
</dbReference>
<dbReference type="OrthoDB" id="5643626at2"/>
<keyword evidence="5" id="KW-1185">Reference proteome</keyword>
<name>A0A5M6I4J9_9HYPH</name>
<dbReference type="Gene3D" id="2.40.160.20">
    <property type="match status" value="1"/>
</dbReference>
<organism evidence="4 5">
    <name type="scientific">Blastochloris sulfoviridis</name>
    <dbReference type="NCBI Taxonomy" id="50712"/>
    <lineage>
        <taxon>Bacteria</taxon>
        <taxon>Pseudomonadati</taxon>
        <taxon>Pseudomonadota</taxon>
        <taxon>Alphaproteobacteria</taxon>
        <taxon>Hyphomicrobiales</taxon>
        <taxon>Blastochloridaceae</taxon>
        <taxon>Blastochloris</taxon>
    </lineage>
</organism>
<comment type="caution">
    <text evidence="4">The sequence shown here is derived from an EMBL/GenBank/DDBJ whole genome shotgun (WGS) entry which is preliminary data.</text>
</comment>
<reference evidence="4 5" key="1">
    <citation type="submission" date="2019-09" db="EMBL/GenBank/DDBJ databases">
        <title>Draft Whole-Genome sequence of Blastochloris sulfoviridis DSM 729.</title>
        <authorList>
            <person name="Meyer T.E."/>
            <person name="Kyndt J.A."/>
        </authorList>
    </citation>
    <scope>NUCLEOTIDE SEQUENCE [LARGE SCALE GENOMIC DNA]</scope>
    <source>
        <strain evidence="4 5">DSM 729</strain>
    </source>
</reference>
<accession>A0A5M6I4J9</accession>
<evidence type="ECO:0000313" key="5">
    <source>
        <dbReference type="Proteomes" id="UP000323886"/>
    </source>
</evidence>
<sequence>MRAVLLAALTAVAVSGPVSTAIAADLTPARAPSPAATGFYAGVKVGGSGLDLSNRSINYGAFEYTEGDHFSGDDQSWDMGSGTDTVFGGGVLLGYNFNRLTGFPVRLEFDYYARGRGEVNRAYDVVYNISTNGVPTPEAANLGQHDKISLQTALASLYFDIPTGGVLTPFVGGGIGAAFIDHTVIGIENGTDTFSNSRSSTNFAWSLGGGLAWAINERLTVDLSYRYVNAGTSTVAKGNWEPLTATTDIASQDVTIGLRANF</sequence>